<dbReference type="SUPFAM" id="SSF52540">
    <property type="entry name" value="P-loop containing nucleoside triphosphate hydrolases"/>
    <property type="match status" value="1"/>
</dbReference>
<dbReference type="InterPro" id="IPR003593">
    <property type="entry name" value="AAA+_ATPase"/>
</dbReference>
<dbReference type="Proteomes" id="UP000664288">
    <property type="component" value="Unassembled WGS sequence"/>
</dbReference>
<accession>A0ABS3J9D1</accession>
<dbReference type="InterPro" id="IPR050130">
    <property type="entry name" value="ClpA_ClpB"/>
</dbReference>
<gene>
    <name evidence="4" type="ORF">J1C47_21730</name>
</gene>
<dbReference type="GO" id="GO:0006508">
    <property type="term" value="P:proteolysis"/>
    <property type="evidence" value="ECO:0007669"/>
    <property type="project" value="UniProtKB-KW"/>
</dbReference>
<keyword evidence="5" id="KW-1185">Reference proteome</keyword>
<evidence type="ECO:0000259" key="3">
    <source>
        <dbReference type="SMART" id="SM00382"/>
    </source>
</evidence>
<dbReference type="RefSeq" id="WP_207352911.1">
    <property type="nucleotide sequence ID" value="NZ_JAFMPY010000036.1"/>
</dbReference>
<reference evidence="4 5" key="1">
    <citation type="submission" date="2021-03" db="EMBL/GenBank/DDBJ databases">
        <title>Whole genome sequence of Jiella sp. MQZ13P-4.</title>
        <authorList>
            <person name="Tuo L."/>
        </authorList>
    </citation>
    <scope>NUCLEOTIDE SEQUENCE [LARGE SCALE GENOMIC DNA]</scope>
    <source>
        <strain evidence="4 5">MQZ13P-4</strain>
    </source>
</reference>
<evidence type="ECO:0000256" key="2">
    <source>
        <dbReference type="ARBA" id="ARBA00022840"/>
    </source>
</evidence>
<dbReference type="EMBL" id="JAFMPY010000036">
    <property type="protein sequence ID" value="MBO0906279.1"/>
    <property type="molecule type" value="Genomic_DNA"/>
</dbReference>
<keyword evidence="1" id="KW-0547">Nucleotide-binding</keyword>
<evidence type="ECO:0000256" key="1">
    <source>
        <dbReference type="ARBA" id="ARBA00022741"/>
    </source>
</evidence>
<dbReference type="GO" id="GO:0005524">
    <property type="term" value="F:ATP binding"/>
    <property type="evidence" value="ECO:0007669"/>
    <property type="project" value="UniProtKB-KW"/>
</dbReference>
<dbReference type="GO" id="GO:0008233">
    <property type="term" value="F:peptidase activity"/>
    <property type="evidence" value="ECO:0007669"/>
    <property type="project" value="UniProtKB-KW"/>
</dbReference>
<sequence length="331" mass="35913">MDILDRLTNREALRDALKTAPPSGPLSIEIDAPALADRLKGKVFGQDAVCEDVAREIKRRAARTGRSVPLGIFFFVGPPATGKTHFAKVLAASLPSEFTLLFVEMAQHSEPHTAAGLFGQAPGYVGSDRYGTLTGALRNNSRTVVVLDEFEKAHREVQEKFLSAWNDGFLTESSTGEKIATVNAIFIVTSNAAEREVGELAKSYAGDREALSQACKRALASHFSGPVLSRVDRVFPFLPLGEEDLARLIAGQIERNAAEFELAIAPGGLDFRILVDTIRDARRTDADAREISRIVSRAIDDELMAFKERHRGKTAIRLGLTEAGAIAVMPA</sequence>
<proteinExistence type="predicted"/>
<comment type="caution">
    <text evidence="4">The sequence shown here is derived from an EMBL/GenBank/DDBJ whole genome shotgun (WGS) entry which is preliminary data.</text>
</comment>
<dbReference type="InterPro" id="IPR001270">
    <property type="entry name" value="ClpA/B"/>
</dbReference>
<keyword evidence="4" id="KW-0378">Hydrolase</keyword>
<dbReference type="Gene3D" id="3.40.50.300">
    <property type="entry name" value="P-loop containing nucleotide triphosphate hydrolases"/>
    <property type="match status" value="1"/>
</dbReference>
<feature type="domain" description="AAA+ ATPase" evidence="3">
    <location>
        <begin position="69"/>
        <end position="215"/>
    </location>
</feature>
<dbReference type="PANTHER" id="PTHR11638">
    <property type="entry name" value="ATP-DEPENDENT CLP PROTEASE"/>
    <property type="match status" value="1"/>
</dbReference>
<dbReference type="PRINTS" id="PR00300">
    <property type="entry name" value="CLPPROTEASEA"/>
</dbReference>
<dbReference type="Pfam" id="PF07724">
    <property type="entry name" value="AAA_2"/>
    <property type="match status" value="1"/>
</dbReference>
<name>A0ABS3J9D1_9HYPH</name>
<evidence type="ECO:0000313" key="4">
    <source>
        <dbReference type="EMBL" id="MBO0906279.1"/>
    </source>
</evidence>
<dbReference type="PANTHER" id="PTHR11638:SF18">
    <property type="entry name" value="HEAT SHOCK PROTEIN 104"/>
    <property type="match status" value="1"/>
</dbReference>
<protein>
    <submittedName>
        <fullName evidence="4">ATP-dependent Clp protease ATP-binding subunit</fullName>
    </submittedName>
</protein>
<organism evidence="4 5">
    <name type="scientific">Jiella sonneratiae</name>
    <dbReference type="NCBI Taxonomy" id="2816856"/>
    <lineage>
        <taxon>Bacteria</taxon>
        <taxon>Pseudomonadati</taxon>
        <taxon>Pseudomonadota</taxon>
        <taxon>Alphaproteobacteria</taxon>
        <taxon>Hyphomicrobiales</taxon>
        <taxon>Aurantimonadaceae</taxon>
        <taxon>Jiella</taxon>
    </lineage>
</organism>
<dbReference type="InterPro" id="IPR003959">
    <property type="entry name" value="ATPase_AAA_core"/>
</dbReference>
<dbReference type="SMART" id="SM00382">
    <property type="entry name" value="AAA"/>
    <property type="match status" value="1"/>
</dbReference>
<keyword evidence="2 4" id="KW-0067">ATP-binding</keyword>
<keyword evidence="4" id="KW-0645">Protease</keyword>
<evidence type="ECO:0000313" key="5">
    <source>
        <dbReference type="Proteomes" id="UP000664288"/>
    </source>
</evidence>
<dbReference type="InterPro" id="IPR027417">
    <property type="entry name" value="P-loop_NTPase"/>
</dbReference>